<dbReference type="Pfam" id="PF03415">
    <property type="entry name" value="Peptidase_C11"/>
    <property type="match status" value="1"/>
</dbReference>
<proteinExistence type="predicted"/>
<evidence type="ECO:0008006" key="3">
    <source>
        <dbReference type="Google" id="ProtNLM"/>
    </source>
</evidence>
<evidence type="ECO:0000313" key="2">
    <source>
        <dbReference type="Proteomes" id="UP001156666"/>
    </source>
</evidence>
<gene>
    <name evidence="1" type="ORF">GCM10007940_16910</name>
</gene>
<protein>
    <recommendedName>
        <fullName evidence="3">Clostripain</fullName>
    </recommendedName>
</protein>
<keyword evidence="2" id="KW-1185">Reference proteome</keyword>
<evidence type="ECO:0000313" key="1">
    <source>
        <dbReference type="EMBL" id="GLR17076.1"/>
    </source>
</evidence>
<dbReference type="RefSeq" id="WP_235290745.1">
    <property type="nucleotide sequence ID" value="NZ_BSOH01000007.1"/>
</dbReference>
<dbReference type="InterPro" id="IPR005077">
    <property type="entry name" value="Peptidase_C11"/>
</dbReference>
<dbReference type="AlphaFoldDB" id="A0AA37SQJ3"/>
<name>A0AA37SQJ3_9BACT</name>
<dbReference type="EMBL" id="BSOH01000007">
    <property type="protein sequence ID" value="GLR17076.1"/>
    <property type="molecule type" value="Genomic_DNA"/>
</dbReference>
<dbReference type="PANTHER" id="PTHR37835:SF1">
    <property type="entry name" value="ALPHA-CLOSTRIPAIN"/>
    <property type="match status" value="1"/>
</dbReference>
<dbReference type="Gene3D" id="3.40.50.11970">
    <property type="match status" value="1"/>
</dbReference>
<sequence length="476" mass="54903">MYFRKTTNLICLILFTQILLNAQEINGWTIMHYAVGSNSSEVDLLNDMNEMRIGKTSEGYEVITLIDRTPGFSEDSTVLGENFTDTRLYRFNNENFERLNGHEFLPQIRINQSHDLEMGDAAVLKNFIQYCKHYFPAKHYMLVLRSHGNGVGMCPDAESGINDKLYPGELRDVLSGNESVDILGLDVCSMAGLENFYEWRPNNEDQFSADYIIASAPLSAAWAYDQIFNRLQVDNNKNIDLDNNYFSPGPERTMNPYHMNALEFSKIILEEIYDNQAWASWGLFDNSQIDHIKRKIDELSRLLPNEEDDVILDIIQNTLGYYHNTNNNLEIAQLTSPYIDAYHFYELIAQNININNASRQLASEVCEAIDQFVIYSYCGRGFLPNTEVFQDGKNGVYQIIPIGNKVFSQTNRSFWSHTTWFHPDDKSNEQNSYGLYDWCKDGASRGNNKIENFFEYLDYLFDKDSSATGGVNKYRY</sequence>
<comment type="caution">
    <text evidence="1">The sequence shown here is derived from an EMBL/GenBank/DDBJ whole genome shotgun (WGS) entry which is preliminary data.</text>
</comment>
<dbReference type="PANTHER" id="PTHR37835">
    <property type="entry name" value="ALPHA-CLOSTRIPAIN"/>
    <property type="match status" value="1"/>
</dbReference>
<reference evidence="1" key="1">
    <citation type="journal article" date="2014" name="Int. J. Syst. Evol. Microbiol.">
        <title>Complete genome sequence of Corynebacterium casei LMG S-19264T (=DSM 44701T), isolated from a smear-ripened cheese.</title>
        <authorList>
            <consortium name="US DOE Joint Genome Institute (JGI-PGF)"/>
            <person name="Walter F."/>
            <person name="Albersmeier A."/>
            <person name="Kalinowski J."/>
            <person name="Ruckert C."/>
        </authorList>
    </citation>
    <scope>NUCLEOTIDE SEQUENCE</scope>
    <source>
        <strain evidence="1">NBRC 108769</strain>
    </source>
</reference>
<dbReference type="Proteomes" id="UP001156666">
    <property type="component" value="Unassembled WGS sequence"/>
</dbReference>
<accession>A0AA37SQJ3</accession>
<organism evidence="1 2">
    <name type="scientific">Portibacter lacus</name>
    <dbReference type="NCBI Taxonomy" id="1099794"/>
    <lineage>
        <taxon>Bacteria</taxon>
        <taxon>Pseudomonadati</taxon>
        <taxon>Bacteroidota</taxon>
        <taxon>Saprospiria</taxon>
        <taxon>Saprospirales</taxon>
        <taxon>Haliscomenobacteraceae</taxon>
        <taxon>Portibacter</taxon>
    </lineage>
</organism>
<reference evidence="1" key="2">
    <citation type="submission" date="2023-01" db="EMBL/GenBank/DDBJ databases">
        <title>Draft genome sequence of Portibacter lacus strain NBRC 108769.</title>
        <authorList>
            <person name="Sun Q."/>
            <person name="Mori K."/>
        </authorList>
    </citation>
    <scope>NUCLEOTIDE SEQUENCE</scope>
    <source>
        <strain evidence="1">NBRC 108769</strain>
    </source>
</reference>